<protein>
    <submittedName>
        <fullName evidence="2">Uncharacterized protein</fullName>
    </submittedName>
</protein>
<comment type="caution">
    <text evidence="2">The sequence shown here is derived from an EMBL/GenBank/DDBJ whole genome shotgun (WGS) entry which is preliminary data.</text>
</comment>
<evidence type="ECO:0000313" key="3">
    <source>
        <dbReference type="Proteomes" id="UP000600877"/>
    </source>
</evidence>
<dbReference type="Proteomes" id="UP000600877">
    <property type="component" value="Unassembled WGS sequence"/>
</dbReference>
<name>A0ABQ2Y9C8_9NEIS</name>
<dbReference type="EMBL" id="BMYW01000001">
    <property type="protein sequence ID" value="GGX76994.1"/>
    <property type="molecule type" value="Genomic_DNA"/>
</dbReference>
<accession>A0ABQ2Y9C8</accession>
<sequence length="61" mass="6339">MFVLCFCSAQKKTPEGVEGECSPSGRPRRGGAGRQCQAQATLWATAANVAPSSEPITGTQL</sequence>
<gene>
    <name evidence="2" type="ORF">GCM10011290_00330</name>
</gene>
<evidence type="ECO:0000256" key="1">
    <source>
        <dbReference type="SAM" id="MobiDB-lite"/>
    </source>
</evidence>
<organism evidence="2 3">
    <name type="scientific">Vogesella alkaliphila</name>
    <dbReference type="NCBI Taxonomy" id="1193621"/>
    <lineage>
        <taxon>Bacteria</taxon>
        <taxon>Pseudomonadati</taxon>
        <taxon>Pseudomonadota</taxon>
        <taxon>Betaproteobacteria</taxon>
        <taxon>Neisseriales</taxon>
        <taxon>Chromobacteriaceae</taxon>
        <taxon>Vogesella</taxon>
    </lineage>
</organism>
<feature type="region of interest" description="Disordered" evidence="1">
    <location>
        <begin position="14"/>
        <end position="35"/>
    </location>
</feature>
<proteinExistence type="predicted"/>
<evidence type="ECO:0000313" key="2">
    <source>
        <dbReference type="EMBL" id="GGX76994.1"/>
    </source>
</evidence>
<reference evidence="3" key="1">
    <citation type="journal article" date="2019" name="Int. J. Syst. Evol. Microbiol.">
        <title>The Global Catalogue of Microorganisms (GCM) 10K type strain sequencing project: providing services to taxonomists for standard genome sequencing and annotation.</title>
        <authorList>
            <consortium name="The Broad Institute Genomics Platform"/>
            <consortium name="The Broad Institute Genome Sequencing Center for Infectious Disease"/>
            <person name="Wu L."/>
            <person name="Ma J."/>
        </authorList>
    </citation>
    <scope>NUCLEOTIDE SEQUENCE [LARGE SCALE GENOMIC DNA]</scope>
    <source>
        <strain evidence="3">KCTC 32041</strain>
    </source>
</reference>
<keyword evidence="3" id="KW-1185">Reference proteome</keyword>